<keyword evidence="2" id="KW-1185">Reference proteome</keyword>
<comment type="caution">
    <text evidence="1">The sequence shown here is derived from an EMBL/GenBank/DDBJ whole genome shotgun (WGS) entry which is preliminary data.</text>
</comment>
<evidence type="ECO:0008006" key="3">
    <source>
        <dbReference type="Google" id="ProtNLM"/>
    </source>
</evidence>
<dbReference type="RefSeq" id="WP_006260555.1">
    <property type="nucleotide sequence ID" value="NZ_KE161015.1"/>
</dbReference>
<reference evidence="1" key="1">
    <citation type="submission" date="2012-07" db="EMBL/GenBank/DDBJ databases">
        <title>The Genome Sequence of Myroides odoratimimus CCUG 10230.</title>
        <authorList>
            <consortium name="The Broad Institute Genome Sequencing Platform"/>
            <person name="Earl A."/>
            <person name="Ward D."/>
            <person name="Feldgarden M."/>
            <person name="Gevers D."/>
            <person name="Huys G."/>
            <person name="Walker B."/>
            <person name="Young S.K."/>
            <person name="Zeng Q."/>
            <person name="Gargeya S."/>
            <person name="Fitzgerald M."/>
            <person name="Haas B."/>
            <person name="Abouelleil A."/>
            <person name="Alvarado L."/>
            <person name="Arachchi H.M."/>
            <person name="Berlin A.M."/>
            <person name="Chapman S.B."/>
            <person name="Goldberg J."/>
            <person name="Griggs A."/>
            <person name="Gujja S."/>
            <person name="Hansen M."/>
            <person name="Howarth C."/>
            <person name="Imamovic A."/>
            <person name="Larimer J."/>
            <person name="McCowen C."/>
            <person name="Montmayeur A."/>
            <person name="Murphy C."/>
            <person name="Neiman D."/>
            <person name="Pearson M."/>
            <person name="Priest M."/>
            <person name="Roberts A."/>
            <person name="Saif S."/>
            <person name="Shea T."/>
            <person name="Sisk P."/>
            <person name="Sykes S."/>
            <person name="Wortman J."/>
            <person name="Nusbaum C."/>
            <person name="Birren B."/>
        </authorList>
    </citation>
    <scope>NUCLEOTIDE SEQUENCE [LARGE SCALE GENOMIC DNA]</scope>
    <source>
        <strain evidence="1">CCUG 10230</strain>
    </source>
</reference>
<accession>A0ABP2NEE7</accession>
<sequence>MRLIGKKLLLKAKKKNIGNKLLCLAIDKLIEDLERFVSSKEDMYMLRADMDCVHSEGFYFFDIHIHRTLVLIEFDEEGEATILWVGAHQEYESIFNPNYALAKYYKAILLHSSFISSKTIL</sequence>
<organism evidence="1 2">
    <name type="scientific">Myroides odoratimimus CCUG 10230</name>
    <dbReference type="NCBI Taxonomy" id="883150"/>
    <lineage>
        <taxon>Bacteria</taxon>
        <taxon>Pseudomonadati</taxon>
        <taxon>Bacteroidota</taxon>
        <taxon>Flavobacteriia</taxon>
        <taxon>Flavobacteriales</taxon>
        <taxon>Flavobacteriaceae</taxon>
        <taxon>Myroides</taxon>
    </lineage>
</organism>
<dbReference type="EMBL" id="AGEC02000003">
    <property type="protein sequence ID" value="EHO11541.2"/>
    <property type="molecule type" value="Genomic_DNA"/>
</dbReference>
<name>A0ABP2NEE7_9FLAO</name>
<protein>
    <recommendedName>
        <fullName evidence="3">RelE/StbE family addiction module toxin</fullName>
    </recommendedName>
</protein>
<evidence type="ECO:0000313" key="2">
    <source>
        <dbReference type="Proteomes" id="UP000005402"/>
    </source>
</evidence>
<proteinExistence type="predicted"/>
<dbReference type="Proteomes" id="UP000005402">
    <property type="component" value="Unassembled WGS sequence"/>
</dbReference>
<gene>
    <name evidence="1" type="ORF">HMPREF9712_00653</name>
</gene>
<evidence type="ECO:0000313" key="1">
    <source>
        <dbReference type="EMBL" id="EHO11541.2"/>
    </source>
</evidence>